<feature type="chain" id="PRO_5019428814" description="Receptor ligand binding region domain-containing protein" evidence="1">
    <location>
        <begin position="20"/>
        <end position="256"/>
    </location>
</feature>
<feature type="signal peptide" evidence="1">
    <location>
        <begin position="1"/>
        <end position="19"/>
    </location>
</feature>
<reference evidence="2 3" key="1">
    <citation type="submission" date="2019-01" db="EMBL/GenBank/DDBJ databases">
        <title>A draft genome assembly of the solar-powered sea slug Elysia chlorotica.</title>
        <authorList>
            <person name="Cai H."/>
            <person name="Li Q."/>
            <person name="Fang X."/>
            <person name="Li J."/>
            <person name="Curtis N.E."/>
            <person name="Altenburger A."/>
            <person name="Shibata T."/>
            <person name="Feng M."/>
            <person name="Maeda T."/>
            <person name="Schwartz J.A."/>
            <person name="Shigenobu S."/>
            <person name="Lundholm N."/>
            <person name="Nishiyama T."/>
            <person name="Yang H."/>
            <person name="Hasebe M."/>
            <person name="Li S."/>
            <person name="Pierce S.K."/>
            <person name="Wang J."/>
        </authorList>
    </citation>
    <scope>NUCLEOTIDE SEQUENCE [LARGE SCALE GENOMIC DNA]</scope>
    <source>
        <strain evidence="2">EC2010</strain>
        <tissue evidence="2">Whole organism of an adult</tissue>
    </source>
</reference>
<keyword evidence="1" id="KW-0732">Signal</keyword>
<evidence type="ECO:0008006" key="4">
    <source>
        <dbReference type="Google" id="ProtNLM"/>
    </source>
</evidence>
<proteinExistence type="predicted"/>
<dbReference type="Proteomes" id="UP000271974">
    <property type="component" value="Unassembled WGS sequence"/>
</dbReference>
<name>A0A433T8Z7_ELYCH</name>
<dbReference type="EMBL" id="RQTK01000535">
    <property type="protein sequence ID" value="RUS78065.1"/>
    <property type="molecule type" value="Genomic_DNA"/>
</dbReference>
<accession>A0A433T8Z7</accession>
<gene>
    <name evidence="2" type="ORF">EGW08_014177</name>
</gene>
<dbReference type="AlphaFoldDB" id="A0A433T8Z7"/>
<comment type="caution">
    <text evidence="2">The sequence shown here is derived from an EMBL/GenBank/DDBJ whole genome shotgun (WGS) entry which is preliminary data.</text>
</comment>
<dbReference type="OrthoDB" id="10491833at2759"/>
<evidence type="ECO:0000256" key="1">
    <source>
        <dbReference type="SAM" id="SignalP"/>
    </source>
</evidence>
<organism evidence="2 3">
    <name type="scientific">Elysia chlorotica</name>
    <name type="common">Eastern emerald elysia</name>
    <name type="synonym">Sea slug</name>
    <dbReference type="NCBI Taxonomy" id="188477"/>
    <lineage>
        <taxon>Eukaryota</taxon>
        <taxon>Metazoa</taxon>
        <taxon>Spiralia</taxon>
        <taxon>Lophotrochozoa</taxon>
        <taxon>Mollusca</taxon>
        <taxon>Gastropoda</taxon>
        <taxon>Heterobranchia</taxon>
        <taxon>Euthyneura</taxon>
        <taxon>Panpulmonata</taxon>
        <taxon>Sacoglossa</taxon>
        <taxon>Placobranchoidea</taxon>
        <taxon>Plakobranchidae</taxon>
        <taxon>Elysia</taxon>
    </lineage>
</organism>
<evidence type="ECO:0000313" key="3">
    <source>
        <dbReference type="Proteomes" id="UP000271974"/>
    </source>
</evidence>
<keyword evidence="3" id="KW-1185">Reference proteome</keyword>
<sequence length="256" mass="28595">MFLQVGILGVLMSILSKKGVFVACEGTIEQVRDSYQADNASLDILNVGLDMAFGHVSPQKSGTLLLNRKYVTSDTVWAITDAQLDLEPSCTGLLIMASCPVASVLSEMASEMKLLHLLFSPGILPCHIHSRYLVNLASSEETFIQHIQNIVRYGLRWRQVLLIHDDLLHWRAKNMFKIALSKASVKFKVLRLENISMEAELAPVIPMMEKVHGTLLFLRASILNSFMEVEHSKEGPRIVMGCLQDHIGTYTPNLPH</sequence>
<evidence type="ECO:0000313" key="2">
    <source>
        <dbReference type="EMBL" id="RUS78065.1"/>
    </source>
</evidence>
<protein>
    <recommendedName>
        <fullName evidence="4">Receptor ligand binding region domain-containing protein</fullName>
    </recommendedName>
</protein>